<comment type="function">
    <text evidence="9">Functions as a component of the nuclear pore complex (NPC).</text>
</comment>
<sequence length="800" mass="89742">MVDCNVVVNVSGPLNHAWLSGDTLGVFTKSDNTFKAKSGDLMIEEVRWSTSMHNDEFMRRLVKHSFGKSITVVILRLLEIFSALQENTLQKSCINYSIHYRAALATCSNEIFSFIKNLDSIDEARAMHLTAEGKLIQTLELIWHLAELVFMQVLPCGYLAFSLCSWFYVQSQEAANCAREFLESVSKEQTDSVLIRDKLNKPKSLENNQHFWSTILSLVLQARCQEAASILVLHSNSNGRGLRSLRQLLSAMPVASDSEKEGIWTEYGAQFSQAWNYWQSECQHRMSSGEFEHVGGDAISIEYVKLIVNIISGRTSVWDDPRILEVTKGSRGWFFRFVSFIFYTDQMVNAEGLSKNLDRWLALTSKENSEPGSNFDQSVDAIITSIFRVDLLSFTHLSSEKLGNCWFIAHFTNLLNHIYPGIFNECLGGHKKGSVKPTSELNSSSYQGEEKVSIVESFLLSYVESLSSETCLLSIALGYLDYCKFGRPLQSTLLLRHARPVSTRATNWFISQAEIRGLHSTVEDIAKLNCRKYLNLSLQSNENTNHLIPVCAPTCMAVGWALFAHDYPTINRLAEISLARDCGFMNKDISDGDQKAAYSMCSEVSELAAIILGYFRTLPFNNESSSNNTPATQVSRLPLSPELAFLIRYSELQQCFNDGHVESAVDRLIDLLVTTSSGVSSTCNTDKQDWKNSSSLSIDLRIPTRLKIRLLSEVRHLLGRNRLRRDQVEVLISALVELRADLDINCNNTSINPEMHSLLTGIHMSLAKELASTFFNTCESITLTTPSVSPANSAVSLDWP</sequence>
<name>A0AA85KML0_TRIRE</name>
<keyword evidence="4 9" id="KW-0509">mRNA transport</keyword>
<dbReference type="WBParaSite" id="TREG1_98620.5">
    <property type="protein sequence ID" value="TREG1_98620.5"/>
    <property type="gene ID" value="TREG1_98620"/>
</dbReference>
<dbReference type="InterPro" id="IPR011502">
    <property type="entry name" value="Nucleoporin_Nup85"/>
</dbReference>
<keyword evidence="8 9" id="KW-0539">Nucleus</keyword>
<comment type="subunit">
    <text evidence="9">Component of the nuclear pore complex (NPC).</text>
</comment>
<dbReference type="GO" id="GO:0006606">
    <property type="term" value="P:protein import into nucleus"/>
    <property type="evidence" value="ECO:0007669"/>
    <property type="project" value="TreeGrafter"/>
</dbReference>
<keyword evidence="6 9" id="KW-0811">Translocation</keyword>
<keyword evidence="9" id="KW-0472">Membrane</keyword>
<evidence type="ECO:0000256" key="3">
    <source>
        <dbReference type="ARBA" id="ARBA00022448"/>
    </source>
</evidence>
<evidence type="ECO:0000256" key="8">
    <source>
        <dbReference type="ARBA" id="ARBA00023242"/>
    </source>
</evidence>
<dbReference type="AlphaFoldDB" id="A0AA85KML0"/>
<evidence type="ECO:0000256" key="5">
    <source>
        <dbReference type="ARBA" id="ARBA00022927"/>
    </source>
</evidence>
<evidence type="ECO:0000256" key="2">
    <source>
        <dbReference type="ARBA" id="ARBA00005573"/>
    </source>
</evidence>
<keyword evidence="7 9" id="KW-0906">Nuclear pore complex</keyword>
<dbReference type="GO" id="GO:0031080">
    <property type="term" value="C:nuclear pore outer ring"/>
    <property type="evidence" value="ECO:0007669"/>
    <property type="project" value="TreeGrafter"/>
</dbReference>
<dbReference type="Pfam" id="PF07575">
    <property type="entry name" value="Nucleopor_Nup85"/>
    <property type="match status" value="1"/>
</dbReference>
<keyword evidence="3 9" id="KW-0813">Transport</keyword>
<evidence type="ECO:0000313" key="10">
    <source>
        <dbReference type="Proteomes" id="UP000050795"/>
    </source>
</evidence>
<accession>A0AA85KML0</accession>
<keyword evidence="10" id="KW-1185">Reference proteome</keyword>
<evidence type="ECO:0000256" key="4">
    <source>
        <dbReference type="ARBA" id="ARBA00022816"/>
    </source>
</evidence>
<dbReference type="PANTHER" id="PTHR13373:SF21">
    <property type="entry name" value="NUCLEAR PORE COMPLEX PROTEIN NUP85"/>
    <property type="match status" value="1"/>
</dbReference>
<dbReference type="GO" id="GO:0031965">
    <property type="term" value="C:nuclear membrane"/>
    <property type="evidence" value="ECO:0007669"/>
    <property type="project" value="UniProtKB-UniRule"/>
</dbReference>
<comment type="similarity">
    <text evidence="2 9">Belongs to the nucleoporin Nup85 family.</text>
</comment>
<dbReference type="Proteomes" id="UP000050795">
    <property type="component" value="Unassembled WGS sequence"/>
</dbReference>
<dbReference type="GO" id="GO:0006406">
    <property type="term" value="P:mRNA export from nucleus"/>
    <property type="evidence" value="ECO:0007669"/>
    <property type="project" value="TreeGrafter"/>
</dbReference>
<reference evidence="10" key="1">
    <citation type="submission" date="2022-06" db="EMBL/GenBank/DDBJ databases">
        <authorList>
            <person name="Berger JAMES D."/>
            <person name="Berger JAMES D."/>
        </authorList>
    </citation>
    <scope>NUCLEOTIDE SEQUENCE [LARGE SCALE GENOMIC DNA]</scope>
</reference>
<dbReference type="PANTHER" id="PTHR13373">
    <property type="entry name" value="FROUNT PROTEIN-RELATED"/>
    <property type="match status" value="1"/>
</dbReference>
<organism evidence="10 11">
    <name type="scientific">Trichobilharzia regenti</name>
    <name type="common">Nasal bird schistosome</name>
    <dbReference type="NCBI Taxonomy" id="157069"/>
    <lineage>
        <taxon>Eukaryota</taxon>
        <taxon>Metazoa</taxon>
        <taxon>Spiralia</taxon>
        <taxon>Lophotrochozoa</taxon>
        <taxon>Platyhelminthes</taxon>
        <taxon>Trematoda</taxon>
        <taxon>Digenea</taxon>
        <taxon>Strigeidida</taxon>
        <taxon>Schistosomatoidea</taxon>
        <taxon>Schistosomatidae</taxon>
        <taxon>Trichobilharzia</taxon>
    </lineage>
</organism>
<evidence type="ECO:0000256" key="7">
    <source>
        <dbReference type="ARBA" id="ARBA00023132"/>
    </source>
</evidence>
<dbReference type="GO" id="GO:0045893">
    <property type="term" value="P:positive regulation of DNA-templated transcription"/>
    <property type="evidence" value="ECO:0007669"/>
    <property type="project" value="TreeGrafter"/>
</dbReference>
<dbReference type="GO" id="GO:0017056">
    <property type="term" value="F:structural constituent of nuclear pore"/>
    <property type="evidence" value="ECO:0007669"/>
    <property type="project" value="TreeGrafter"/>
</dbReference>
<evidence type="ECO:0000256" key="1">
    <source>
        <dbReference type="ARBA" id="ARBA00004567"/>
    </source>
</evidence>
<evidence type="ECO:0000256" key="9">
    <source>
        <dbReference type="RuleBase" id="RU365073"/>
    </source>
</evidence>
<comment type="subcellular location">
    <subcellularLocation>
        <location evidence="1 9">Nucleus</location>
        <location evidence="1 9">Nuclear pore complex</location>
    </subcellularLocation>
</comment>
<evidence type="ECO:0000313" key="11">
    <source>
        <dbReference type="WBParaSite" id="TREG1_98620.5"/>
    </source>
</evidence>
<reference evidence="11" key="2">
    <citation type="submission" date="2023-11" db="UniProtKB">
        <authorList>
            <consortium name="WormBaseParasite"/>
        </authorList>
    </citation>
    <scope>IDENTIFICATION</scope>
</reference>
<keyword evidence="5 9" id="KW-0653">Protein transport</keyword>
<evidence type="ECO:0000256" key="6">
    <source>
        <dbReference type="ARBA" id="ARBA00023010"/>
    </source>
</evidence>
<proteinExistence type="inferred from homology"/>
<protein>
    <recommendedName>
        <fullName evidence="9">Nuclear pore complex protein Nup85</fullName>
    </recommendedName>
</protein>